<comment type="similarity">
    <text evidence="1">Belongs to the GppA/Ppx family.</text>
</comment>
<dbReference type="EMBL" id="DVLW01000107">
    <property type="protein sequence ID" value="HIT94324.1"/>
    <property type="molecule type" value="Genomic_DNA"/>
</dbReference>
<reference evidence="3" key="1">
    <citation type="submission" date="2020-10" db="EMBL/GenBank/DDBJ databases">
        <authorList>
            <person name="Gilroy R."/>
        </authorList>
    </citation>
    <scope>NUCLEOTIDE SEQUENCE</scope>
    <source>
        <strain evidence="3">ChiBcec7-5410</strain>
    </source>
</reference>
<sequence>MRKDAIGIIDTGSNTVLGVIFRWDNKKNCYRCFSLDDGLTVHAGLIRYVQDSVMSAEGLRVLESALGQIRAFFAEHDVQPADVKCFATASLRGVTNFNEAAEVAENIGYHLELLSGEEEAACDFEGMLQEMDWLEQDGASFPEQGVALDMGGGSGQLLCFTSRKDKTLADFRSMPIGCLAVKKRLVSGDGSAPSDAELQEINSFIRSQIEQIPMIASLSETALENAPAFFVMGGTVKAIVRLFERLGWPVSDPSCPGSVTLQAKDLQKSLEYFRSVDGIAMVQKYEAGRRGTLVTGIQILLSICQRVGASQMTVLQSGVREGYVLRHC</sequence>
<reference evidence="3" key="2">
    <citation type="journal article" date="2021" name="PeerJ">
        <title>Extensive microbial diversity within the chicken gut microbiome revealed by metagenomics and culture.</title>
        <authorList>
            <person name="Gilroy R."/>
            <person name="Ravi A."/>
            <person name="Getino M."/>
            <person name="Pursley I."/>
            <person name="Horton D.L."/>
            <person name="Alikhan N.F."/>
            <person name="Baker D."/>
            <person name="Gharbi K."/>
            <person name="Hall N."/>
            <person name="Watson M."/>
            <person name="Adriaenssens E.M."/>
            <person name="Foster-Nyarko E."/>
            <person name="Jarju S."/>
            <person name="Secka A."/>
            <person name="Antonio M."/>
            <person name="Oren A."/>
            <person name="Chaudhuri R.R."/>
            <person name="La Ragione R."/>
            <person name="Hildebrand F."/>
            <person name="Pallen M.J."/>
        </authorList>
    </citation>
    <scope>NUCLEOTIDE SEQUENCE</scope>
    <source>
        <strain evidence="3">ChiBcec7-5410</strain>
    </source>
</reference>
<gene>
    <name evidence="3" type="ORF">IAC43_04000</name>
</gene>
<evidence type="ECO:0000313" key="4">
    <source>
        <dbReference type="Proteomes" id="UP000824160"/>
    </source>
</evidence>
<name>A0A9D1H821_9FIRM</name>
<accession>A0A9D1H821</accession>
<protein>
    <recommendedName>
        <fullName evidence="2">Ppx/GppA phosphatase N-terminal domain-containing protein</fullName>
    </recommendedName>
</protein>
<dbReference type="Pfam" id="PF02541">
    <property type="entry name" value="Ppx-GppA"/>
    <property type="match status" value="1"/>
</dbReference>
<comment type="caution">
    <text evidence="3">The sequence shown here is derived from an EMBL/GenBank/DDBJ whole genome shotgun (WGS) entry which is preliminary data.</text>
</comment>
<dbReference type="InterPro" id="IPR050273">
    <property type="entry name" value="GppA/Ppx_hydrolase"/>
</dbReference>
<dbReference type="PANTHER" id="PTHR30005">
    <property type="entry name" value="EXOPOLYPHOSPHATASE"/>
    <property type="match status" value="1"/>
</dbReference>
<dbReference type="InterPro" id="IPR003695">
    <property type="entry name" value="Ppx_GppA_N"/>
</dbReference>
<dbReference type="Gene3D" id="3.30.420.40">
    <property type="match status" value="1"/>
</dbReference>
<dbReference type="Gene3D" id="3.30.420.150">
    <property type="entry name" value="Exopolyphosphatase. Domain 2"/>
    <property type="match status" value="1"/>
</dbReference>
<dbReference type="GO" id="GO:0006357">
    <property type="term" value="P:regulation of transcription by RNA polymerase II"/>
    <property type="evidence" value="ECO:0007669"/>
    <property type="project" value="TreeGrafter"/>
</dbReference>
<feature type="domain" description="Ppx/GppA phosphatase N-terminal" evidence="2">
    <location>
        <begin position="77"/>
        <end position="326"/>
    </location>
</feature>
<organism evidence="3 4">
    <name type="scientific">Candidatus Faecivivens stercoripullorum</name>
    <dbReference type="NCBI Taxonomy" id="2840805"/>
    <lineage>
        <taxon>Bacteria</taxon>
        <taxon>Bacillati</taxon>
        <taxon>Bacillota</taxon>
        <taxon>Clostridia</taxon>
        <taxon>Eubacteriales</taxon>
        <taxon>Oscillospiraceae</taxon>
        <taxon>Oscillospiraceae incertae sedis</taxon>
        <taxon>Candidatus Faecivivens</taxon>
    </lineage>
</organism>
<dbReference type="AlphaFoldDB" id="A0A9D1H821"/>
<proteinExistence type="inferred from homology"/>
<dbReference type="SUPFAM" id="SSF53067">
    <property type="entry name" value="Actin-like ATPase domain"/>
    <property type="match status" value="2"/>
</dbReference>
<dbReference type="PANTHER" id="PTHR30005:SF0">
    <property type="entry name" value="RETROGRADE REGULATION PROTEIN 2"/>
    <property type="match status" value="1"/>
</dbReference>
<evidence type="ECO:0000256" key="1">
    <source>
        <dbReference type="ARBA" id="ARBA00007125"/>
    </source>
</evidence>
<dbReference type="Proteomes" id="UP000824160">
    <property type="component" value="Unassembled WGS sequence"/>
</dbReference>
<evidence type="ECO:0000259" key="2">
    <source>
        <dbReference type="Pfam" id="PF02541"/>
    </source>
</evidence>
<dbReference type="InterPro" id="IPR043129">
    <property type="entry name" value="ATPase_NBD"/>
</dbReference>
<evidence type="ECO:0000313" key="3">
    <source>
        <dbReference type="EMBL" id="HIT94324.1"/>
    </source>
</evidence>